<dbReference type="GO" id="GO:0000958">
    <property type="term" value="P:mitochondrial mRNA catabolic process"/>
    <property type="evidence" value="ECO:0007669"/>
    <property type="project" value="TreeGrafter"/>
</dbReference>
<dbReference type="Gene3D" id="3.30.230.70">
    <property type="entry name" value="GHMP Kinase, N-terminal domain"/>
    <property type="match status" value="2"/>
</dbReference>
<dbReference type="InterPro" id="IPR036612">
    <property type="entry name" value="KH_dom_type_1_sf"/>
</dbReference>
<dbReference type="SUPFAM" id="SSF55666">
    <property type="entry name" value="Ribonuclease PH domain 2-like"/>
    <property type="match status" value="2"/>
</dbReference>
<feature type="region of interest" description="Disordered" evidence="9">
    <location>
        <begin position="1"/>
        <end position="20"/>
    </location>
</feature>
<comment type="caution">
    <text evidence="11">The sequence shown here is derived from an EMBL/GenBank/DDBJ whole genome shotgun (WGS) entry which is preliminary data.</text>
</comment>
<dbReference type="Pfam" id="PF01138">
    <property type="entry name" value="RNase_PH"/>
    <property type="match status" value="2"/>
</dbReference>
<dbReference type="GO" id="GO:0005739">
    <property type="term" value="C:mitochondrion"/>
    <property type="evidence" value="ECO:0007669"/>
    <property type="project" value="TreeGrafter"/>
</dbReference>
<dbReference type="InterPro" id="IPR020568">
    <property type="entry name" value="Ribosomal_Su5_D2-typ_SF"/>
</dbReference>
<name>A0AAD5LNA3_9CRUS</name>
<dbReference type="FunFam" id="2.40.50.140:FF:000113">
    <property type="entry name" value="polyribonucleotide nucleotidyltransferase 1, mitochondrial"/>
    <property type="match status" value="1"/>
</dbReference>
<evidence type="ECO:0000256" key="4">
    <source>
        <dbReference type="ARBA" id="ARBA00022679"/>
    </source>
</evidence>
<evidence type="ECO:0000313" key="12">
    <source>
        <dbReference type="Proteomes" id="UP000820818"/>
    </source>
</evidence>
<keyword evidence="3" id="KW-0963">Cytoplasm</keyword>
<evidence type="ECO:0000256" key="7">
    <source>
        <dbReference type="ARBA" id="ARBA00031451"/>
    </source>
</evidence>
<dbReference type="GO" id="GO:0000175">
    <property type="term" value="F:3'-5'-RNA exonuclease activity"/>
    <property type="evidence" value="ECO:0007669"/>
    <property type="project" value="TreeGrafter"/>
</dbReference>
<organism evidence="11 12">
    <name type="scientific">Daphnia sinensis</name>
    <dbReference type="NCBI Taxonomy" id="1820382"/>
    <lineage>
        <taxon>Eukaryota</taxon>
        <taxon>Metazoa</taxon>
        <taxon>Ecdysozoa</taxon>
        <taxon>Arthropoda</taxon>
        <taxon>Crustacea</taxon>
        <taxon>Branchiopoda</taxon>
        <taxon>Diplostraca</taxon>
        <taxon>Cladocera</taxon>
        <taxon>Anomopoda</taxon>
        <taxon>Daphniidae</taxon>
        <taxon>Daphnia</taxon>
        <taxon>Daphnia similis group</taxon>
    </lineage>
</organism>
<dbReference type="PANTHER" id="PTHR11252:SF0">
    <property type="entry name" value="POLYRIBONUCLEOTIDE NUCLEOTIDYLTRANSFERASE 1, MITOCHONDRIAL"/>
    <property type="match status" value="1"/>
</dbReference>
<comment type="similarity">
    <text evidence="1">Belongs to the polyribonucleotide nucleotidyltransferase family.</text>
</comment>
<protein>
    <recommendedName>
        <fullName evidence="2">polyribonucleotide nucleotidyltransferase</fullName>
        <ecNumber evidence="2">2.7.7.8</ecNumber>
    </recommendedName>
    <alternativeName>
        <fullName evidence="7">Polynucleotide phosphorylase 1</fullName>
    </alternativeName>
</protein>
<evidence type="ECO:0000256" key="9">
    <source>
        <dbReference type="SAM" id="MobiDB-lite"/>
    </source>
</evidence>
<evidence type="ECO:0000256" key="3">
    <source>
        <dbReference type="ARBA" id="ARBA00022490"/>
    </source>
</evidence>
<dbReference type="GO" id="GO:0004654">
    <property type="term" value="F:polyribonucleotide nucleotidyltransferase activity"/>
    <property type="evidence" value="ECO:0007669"/>
    <property type="project" value="UniProtKB-EC"/>
</dbReference>
<evidence type="ECO:0000259" key="10">
    <source>
        <dbReference type="PROSITE" id="PS50126"/>
    </source>
</evidence>
<dbReference type="FunFam" id="3.30.1370.10:FF:000001">
    <property type="entry name" value="Polyribonucleotide nucleotidyltransferase"/>
    <property type="match status" value="1"/>
</dbReference>
<dbReference type="InterPro" id="IPR001247">
    <property type="entry name" value="ExoRNase_PH_dom1"/>
</dbReference>
<dbReference type="FunFam" id="3.30.230.70:FF:000032">
    <property type="entry name" value="Polyribonucleotide nucleotidyltransferase 1"/>
    <property type="match status" value="1"/>
</dbReference>
<dbReference type="AlphaFoldDB" id="A0AAD5LNA3"/>
<dbReference type="SUPFAM" id="SSF54211">
    <property type="entry name" value="Ribosomal protein S5 domain 2-like"/>
    <property type="match status" value="2"/>
</dbReference>
<dbReference type="GO" id="GO:0003723">
    <property type="term" value="F:RNA binding"/>
    <property type="evidence" value="ECO:0007669"/>
    <property type="project" value="UniProtKB-UniRule"/>
</dbReference>
<dbReference type="CDD" id="cd11364">
    <property type="entry name" value="RNase_PH_PNPase_2"/>
    <property type="match status" value="1"/>
</dbReference>
<dbReference type="SUPFAM" id="SSF46915">
    <property type="entry name" value="Polynucleotide phosphorylase/guanosine pentaphosphate synthase (PNPase/GPSI), domain 3"/>
    <property type="match status" value="1"/>
</dbReference>
<dbReference type="GO" id="GO:0005829">
    <property type="term" value="C:cytosol"/>
    <property type="evidence" value="ECO:0007669"/>
    <property type="project" value="TreeGrafter"/>
</dbReference>
<dbReference type="SUPFAM" id="SSF54791">
    <property type="entry name" value="Eukaryotic type KH-domain (KH-domain type I)"/>
    <property type="match status" value="1"/>
</dbReference>
<dbReference type="PROSITE" id="PS50126">
    <property type="entry name" value="S1"/>
    <property type="match status" value="1"/>
</dbReference>
<feature type="domain" description="S1 motif" evidence="10">
    <location>
        <begin position="731"/>
        <end position="802"/>
    </location>
</feature>
<dbReference type="InterPro" id="IPR027408">
    <property type="entry name" value="PNPase/RNase_PH_dom_sf"/>
</dbReference>
<dbReference type="InterPro" id="IPR003029">
    <property type="entry name" value="S1_domain"/>
</dbReference>
<dbReference type="InterPro" id="IPR004088">
    <property type="entry name" value="KH_dom_type_1"/>
</dbReference>
<evidence type="ECO:0000256" key="5">
    <source>
        <dbReference type="ARBA" id="ARBA00022695"/>
    </source>
</evidence>
<dbReference type="PANTHER" id="PTHR11252">
    <property type="entry name" value="POLYRIBONUCLEOTIDE NUCLEOTIDYLTRANSFERASE"/>
    <property type="match status" value="1"/>
</dbReference>
<keyword evidence="12" id="KW-1185">Reference proteome</keyword>
<dbReference type="SMART" id="SM00322">
    <property type="entry name" value="KH"/>
    <property type="match status" value="1"/>
</dbReference>
<dbReference type="EMBL" id="WJBH02000003">
    <property type="protein sequence ID" value="KAI9560958.1"/>
    <property type="molecule type" value="Genomic_DNA"/>
</dbReference>
<dbReference type="FunFam" id="3.30.230.70:FF:000008">
    <property type="entry name" value="polyribonucleotide nucleotidyltransferase 1, mitochondrial"/>
    <property type="match status" value="1"/>
</dbReference>
<sequence length="822" mass="90433">MLKHFSANRVSGKEKRGGIDGRSRADGYACWPMSVSAVSHERWLRFCLHSDLKMSAVHVSRSRLYSRNLFGTQYRSGRFNRLGATCIARHESTVHATLSSGKKLEFQSGKYARFADGSAVASFGETAVLVTAVSKPKSSPAASFLPLTVDYRQKAAAAGRIPTNFLRRELGTSEREILTSRMIDRSLRPLFPEGYFYETQVVCNLLSVDGVNDPEVLSINAASAALAVSDIPWNGPVAAVRMGLVDNEVIVNPTRREMAKSQLNLVVSATLQNLVVMLEASAENVYQQDFLKAIKMGVKECQTIARTVETLRKEAGKPKREYVSLQSGSEELLSAIKLMSENRLRAILRDFNHDKISRDVAISTVRNDVMEKLKTNFPETDAMIISESFNKFFKELFRKLILDEEIRCDGRKLTDVRKISCDVDLYRPLHGSALFQRGQTQVVCTVAFDSPESALKSDPISILMGGLKAKNFFLHYEFPPYATNETGKVGPGSNAGRRELGHGALAEKGLRPIVPSDYPFTIRLTSEVLESNGSSSMASVCGGSLALMDAGVPISQPAAGVAIGLVSRTNPETQQIEDYRILTDLLGIEDYLGDMDFKLAGTKKGITALQADFKLPGVPLKIIMESVLQASDAKSHILDIMAQTINKPRKDKKEIWPISEKLQVEAHKRAKFIGLGGANLKKLTAETGVQLTAIDESTYSIFAPNQSAMDEAKEMIEQFMKEEKVPELEFGAIYKARIVELKETGVLVTLYPTMVPTLLHNSQLDVRKVAHPSALGLEVGQDISIKYFGRDPVSGRMRLSRKVLQSPASAIVKNLNGTPSSS</sequence>
<reference evidence="11 12" key="1">
    <citation type="submission" date="2022-05" db="EMBL/GenBank/DDBJ databases">
        <title>A multi-omics perspective on studying reproductive biology in Daphnia sinensis.</title>
        <authorList>
            <person name="Jia J."/>
        </authorList>
    </citation>
    <scope>NUCLEOTIDE SEQUENCE [LARGE SCALE GENOMIC DNA]</scope>
    <source>
        <strain evidence="11 12">WSL</strain>
    </source>
</reference>
<dbReference type="Gene3D" id="3.30.1370.10">
    <property type="entry name" value="K Homology domain, type 1"/>
    <property type="match status" value="1"/>
</dbReference>
<evidence type="ECO:0000256" key="8">
    <source>
        <dbReference type="PROSITE-ProRule" id="PRU00117"/>
    </source>
</evidence>
<keyword evidence="4" id="KW-0808">Transferase</keyword>
<evidence type="ECO:0000256" key="2">
    <source>
        <dbReference type="ARBA" id="ARBA00012416"/>
    </source>
</evidence>
<evidence type="ECO:0000256" key="6">
    <source>
        <dbReference type="ARBA" id="ARBA00022884"/>
    </source>
</evidence>
<evidence type="ECO:0000256" key="1">
    <source>
        <dbReference type="ARBA" id="ARBA00007404"/>
    </source>
</evidence>
<dbReference type="Proteomes" id="UP000820818">
    <property type="component" value="Linkage Group LG3"/>
</dbReference>
<dbReference type="InterPro" id="IPR015847">
    <property type="entry name" value="ExoRNase_PH_dom2"/>
</dbReference>
<dbReference type="EC" id="2.7.7.8" evidence="2"/>
<accession>A0AAD5LNA3</accession>
<dbReference type="InterPro" id="IPR036345">
    <property type="entry name" value="ExoRNase_PH_dom2_sf"/>
</dbReference>
<evidence type="ECO:0000313" key="11">
    <source>
        <dbReference type="EMBL" id="KAI9560958.1"/>
    </source>
</evidence>
<dbReference type="InterPro" id="IPR012340">
    <property type="entry name" value="NA-bd_OB-fold"/>
</dbReference>
<dbReference type="Gene3D" id="2.40.50.140">
    <property type="entry name" value="Nucleic acid-binding proteins"/>
    <property type="match status" value="1"/>
</dbReference>
<dbReference type="Pfam" id="PF03725">
    <property type="entry name" value="RNase_PH_C"/>
    <property type="match status" value="1"/>
</dbReference>
<dbReference type="NCBIfam" id="NF008805">
    <property type="entry name" value="PRK11824.1"/>
    <property type="match status" value="1"/>
</dbReference>
<dbReference type="NCBIfam" id="TIGR03591">
    <property type="entry name" value="polynuc_phos"/>
    <property type="match status" value="1"/>
</dbReference>
<dbReference type="InterPro" id="IPR036456">
    <property type="entry name" value="PNPase_PH_RNA-bd_sf"/>
</dbReference>
<dbReference type="Pfam" id="PF03726">
    <property type="entry name" value="PNPase"/>
    <property type="match status" value="1"/>
</dbReference>
<keyword evidence="5" id="KW-0548">Nucleotidyltransferase</keyword>
<proteinExistence type="inferred from homology"/>
<dbReference type="CDD" id="cd09033">
    <property type="entry name" value="KH-I_PNPT1"/>
    <property type="match status" value="1"/>
</dbReference>
<dbReference type="SUPFAM" id="SSF50249">
    <property type="entry name" value="Nucleic acid-binding proteins"/>
    <property type="match status" value="1"/>
</dbReference>
<gene>
    <name evidence="11" type="ORF">GHT06_011914</name>
</gene>
<dbReference type="PROSITE" id="PS50084">
    <property type="entry name" value="KH_TYPE_1"/>
    <property type="match status" value="1"/>
</dbReference>
<dbReference type="InterPro" id="IPR012162">
    <property type="entry name" value="PNPase"/>
</dbReference>
<keyword evidence="6 8" id="KW-0694">RNA-binding</keyword>
<feature type="compositionally biased region" description="Basic and acidic residues" evidence="9">
    <location>
        <begin position="11"/>
        <end position="20"/>
    </location>
</feature>
<dbReference type="GO" id="GO:0000965">
    <property type="term" value="P:mitochondrial RNA 3'-end processing"/>
    <property type="evidence" value="ECO:0007669"/>
    <property type="project" value="TreeGrafter"/>
</dbReference>
<dbReference type="Pfam" id="PF00013">
    <property type="entry name" value="KH_1"/>
    <property type="match status" value="1"/>
</dbReference>
<dbReference type="InterPro" id="IPR004087">
    <property type="entry name" value="KH_dom"/>
</dbReference>
<dbReference type="CDD" id="cd11363">
    <property type="entry name" value="RNase_PH_PNPase_1"/>
    <property type="match status" value="1"/>
</dbReference>
<dbReference type="InterPro" id="IPR015848">
    <property type="entry name" value="PNPase_PH_RNA-bd_bac/org-type"/>
</dbReference>